<reference evidence="8 9" key="1">
    <citation type="journal article" date="2024" name="BMC Genomics">
        <title>De novo assembly and annotation of Popillia japonica's genome with initial clues to its potential as an invasive pest.</title>
        <authorList>
            <person name="Cucini C."/>
            <person name="Boschi S."/>
            <person name="Funari R."/>
            <person name="Cardaioli E."/>
            <person name="Iannotti N."/>
            <person name="Marturano G."/>
            <person name="Paoli F."/>
            <person name="Bruttini M."/>
            <person name="Carapelli A."/>
            <person name="Frati F."/>
            <person name="Nardi F."/>
        </authorList>
    </citation>
    <scope>NUCLEOTIDE SEQUENCE [LARGE SCALE GENOMIC DNA]</scope>
    <source>
        <strain evidence="8">DMR45628</strain>
    </source>
</reference>
<keyword evidence="3" id="KW-0597">Phosphoprotein</keyword>
<dbReference type="GO" id="GO:0008017">
    <property type="term" value="F:microtubule binding"/>
    <property type="evidence" value="ECO:0007669"/>
    <property type="project" value="InterPro"/>
</dbReference>
<evidence type="ECO:0000256" key="1">
    <source>
        <dbReference type="ARBA" id="ARBA00004245"/>
    </source>
</evidence>
<protein>
    <recommendedName>
        <fullName evidence="6">Microtubule-associated protein</fullName>
    </recommendedName>
</protein>
<feature type="region of interest" description="Disordered" evidence="7">
    <location>
        <begin position="230"/>
        <end position="249"/>
    </location>
</feature>
<evidence type="ECO:0000256" key="5">
    <source>
        <dbReference type="ARBA" id="ARBA00023212"/>
    </source>
</evidence>
<comment type="caution">
    <text evidence="8">The sequence shown here is derived from an EMBL/GenBank/DDBJ whole genome shotgun (WGS) entry which is preliminary data.</text>
</comment>
<dbReference type="PANTHER" id="PTHR11501:SF18">
    <property type="entry name" value="MICROTUBULE-ASSOCIATED PROTEIN"/>
    <property type="match status" value="1"/>
</dbReference>
<keyword evidence="6" id="KW-0493">Microtubule</keyword>
<gene>
    <name evidence="8" type="ORF">QE152_g14195</name>
</gene>
<evidence type="ECO:0000313" key="8">
    <source>
        <dbReference type="EMBL" id="KAK9730826.1"/>
    </source>
</evidence>
<dbReference type="GO" id="GO:0000226">
    <property type="term" value="P:microtubule cytoskeleton organization"/>
    <property type="evidence" value="ECO:0007669"/>
    <property type="project" value="TreeGrafter"/>
</dbReference>
<evidence type="ECO:0000256" key="6">
    <source>
        <dbReference type="RuleBase" id="RU000686"/>
    </source>
</evidence>
<dbReference type="Pfam" id="PF00418">
    <property type="entry name" value="Tubulin-binding"/>
    <property type="match status" value="4"/>
</dbReference>
<dbReference type="GO" id="GO:0031175">
    <property type="term" value="P:neuron projection development"/>
    <property type="evidence" value="ECO:0007669"/>
    <property type="project" value="TreeGrafter"/>
</dbReference>
<dbReference type="InterPro" id="IPR027324">
    <property type="entry name" value="MAP2/MAP4/Tau"/>
</dbReference>
<proteinExistence type="predicted"/>
<evidence type="ECO:0000256" key="7">
    <source>
        <dbReference type="SAM" id="MobiDB-lite"/>
    </source>
</evidence>
<feature type="region of interest" description="Disordered" evidence="7">
    <location>
        <begin position="267"/>
        <end position="323"/>
    </location>
</feature>
<dbReference type="InterPro" id="IPR001084">
    <property type="entry name" value="MAP_tubulin-bd_rpt"/>
</dbReference>
<sequence>MTLNFEEQNRPKSPKLHSNKSEDRSPTTPGRKIAAEKPKSLKPEIRTVKRNGVVKSPTKSEGDNDSGVDESTQGNDQSSNGDHNSPRKSSIAFTDENTFSFERISGKNTARQPASSPTKIRSLSRGSKSPNLKTPDSPTPSIQSTNEKKKVPMNKVHVGAAPSPNIKEVKSKIGSLQNTSYRPGGGEKKIEHRKLQWNVSSKIGSLDNTSHKPKGGEKKIETIKLDFKDKAKSKVGSKDNIKYQPGGGDVKIETKKLDIKAKSKIGSLDNVKHKPGGGDRKIFDDKDYLRQKSGEHNSLNGSQNSLPSQEAAEPVSDENLNRE</sequence>
<comment type="subcellular location">
    <subcellularLocation>
        <location evidence="1 6">Cytoplasm</location>
        <location evidence="1 6">Cytoskeleton</location>
    </subcellularLocation>
</comment>
<feature type="compositionally biased region" description="Polar residues" evidence="7">
    <location>
        <begin position="69"/>
        <end position="145"/>
    </location>
</feature>
<dbReference type="AlphaFoldDB" id="A0AAW1L7D5"/>
<feature type="region of interest" description="Disordered" evidence="7">
    <location>
        <begin position="1"/>
        <end position="192"/>
    </location>
</feature>
<evidence type="ECO:0000256" key="4">
    <source>
        <dbReference type="ARBA" id="ARBA00022737"/>
    </source>
</evidence>
<organism evidence="8 9">
    <name type="scientific">Popillia japonica</name>
    <name type="common">Japanese beetle</name>
    <dbReference type="NCBI Taxonomy" id="7064"/>
    <lineage>
        <taxon>Eukaryota</taxon>
        <taxon>Metazoa</taxon>
        <taxon>Ecdysozoa</taxon>
        <taxon>Arthropoda</taxon>
        <taxon>Hexapoda</taxon>
        <taxon>Insecta</taxon>
        <taxon>Pterygota</taxon>
        <taxon>Neoptera</taxon>
        <taxon>Endopterygota</taxon>
        <taxon>Coleoptera</taxon>
        <taxon>Polyphaga</taxon>
        <taxon>Scarabaeiformia</taxon>
        <taxon>Scarabaeidae</taxon>
        <taxon>Rutelinae</taxon>
        <taxon>Popillia</taxon>
    </lineage>
</organism>
<dbReference type="PROSITE" id="PS00229">
    <property type="entry name" value="TAU_MAP_1"/>
    <property type="match status" value="1"/>
</dbReference>
<evidence type="ECO:0000256" key="2">
    <source>
        <dbReference type="ARBA" id="ARBA00022490"/>
    </source>
</evidence>
<feature type="compositionally biased region" description="Basic and acidic residues" evidence="7">
    <location>
        <begin position="270"/>
        <end position="295"/>
    </location>
</feature>
<name>A0AAW1L7D5_POPJA</name>
<evidence type="ECO:0000256" key="3">
    <source>
        <dbReference type="ARBA" id="ARBA00022553"/>
    </source>
</evidence>
<evidence type="ECO:0000313" key="9">
    <source>
        <dbReference type="Proteomes" id="UP001458880"/>
    </source>
</evidence>
<keyword evidence="5 6" id="KW-0206">Cytoskeleton</keyword>
<accession>A0AAW1L7D5</accession>
<keyword evidence="2 6" id="KW-0963">Cytoplasm</keyword>
<keyword evidence="9" id="KW-1185">Reference proteome</keyword>
<feature type="compositionally biased region" description="Basic and acidic residues" evidence="7">
    <location>
        <begin position="33"/>
        <end position="47"/>
    </location>
</feature>
<dbReference type="PANTHER" id="PTHR11501">
    <property type="entry name" value="MICROTUBULE-ASSOCIATED PROTEIN"/>
    <property type="match status" value="1"/>
</dbReference>
<dbReference type="Proteomes" id="UP001458880">
    <property type="component" value="Unassembled WGS sequence"/>
</dbReference>
<feature type="compositionally biased region" description="Polar residues" evidence="7">
    <location>
        <begin position="296"/>
        <end position="308"/>
    </location>
</feature>
<dbReference type="GO" id="GO:0005874">
    <property type="term" value="C:microtubule"/>
    <property type="evidence" value="ECO:0007669"/>
    <property type="project" value="UniProtKB-KW"/>
</dbReference>
<feature type="compositionally biased region" description="Basic and acidic residues" evidence="7">
    <location>
        <begin position="230"/>
        <end position="241"/>
    </location>
</feature>
<keyword evidence="4" id="KW-0677">Repeat</keyword>
<dbReference type="EMBL" id="JASPKY010000141">
    <property type="protein sequence ID" value="KAK9730826.1"/>
    <property type="molecule type" value="Genomic_DNA"/>
</dbReference>
<dbReference type="GO" id="GO:0043005">
    <property type="term" value="C:neuron projection"/>
    <property type="evidence" value="ECO:0007669"/>
    <property type="project" value="TreeGrafter"/>
</dbReference>
<dbReference type="PROSITE" id="PS51491">
    <property type="entry name" value="TAU_MAP_2"/>
    <property type="match status" value="3"/>
</dbReference>